<organism evidence="1 2">
    <name type="scientific">Paenibacillus brevis</name>
    <dbReference type="NCBI Taxonomy" id="2841508"/>
    <lineage>
        <taxon>Bacteria</taxon>
        <taxon>Bacillati</taxon>
        <taxon>Bacillota</taxon>
        <taxon>Bacilli</taxon>
        <taxon>Bacillales</taxon>
        <taxon>Paenibacillaceae</taxon>
        <taxon>Paenibacillus</taxon>
    </lineage>
</organism>
<gene>
    <name evidence="1" type="ORF">KQJ23_10080</name>
</gene>
<keyword evidence="2" id="KW-1185">Reference proteome</keyword>
<dbReference type="RefSeq" id="WP_216478702.1">
    <property type="nucleotide sequence ID" value="NZ_JAHLQJ010000007.1"/>
</dbReference>
<name>A0ABS6FQD3_9BACL</name>
<sequence length="103" mass="12357">MEKECWQRLGQSFDDLEDEITRRLRHEEAYMMWVRRRVAIQVQHPFIKGVLDGDAGVFPSDQDYQAWLEVQKTLDETVRMERMALYWQGHADCYAYLKRMGAL</sequence>
<evidence type="ECO:0000313" key="2">
    <source>
        <dbReference type="Proteomes" id="UP000743001"/>
    </source>
</evidence>
<evidence type="ECO:0000313" key="1">
    <source>
        <dbReference type="EMBL" id="MBU5672169.1"/>
    </source>
</evidence>
<reference evidence="1 2" key="1">
    <citation type="submission" date="2021-06" db="EMBL/GenBank/DDBJ databases">
        <authorList>
            <person name="Sun Q."/>
            <person name="Li D."/>
        </authorList>
    </citation>
    <scope>NUCLEOTIDE SEQUENCE [LARGE SCALE GENOMIC DNA]</scope>
    <source>
        <strain evidence="1 2">MSJ-6</strain>
    </source>
</reference>
<dbReference type="Proteomes" id="UP000743001">
    <property type="component" value="Unassembled WGS sequence"/>
</dbReference>
<accession>A0ABS6FQD3</accession>
<comment type="caution">
    <text evidence="1">The sequence shown here is derived from an EMBL/GenBank/DDBJ whole genome shotgun (WGS) entry which is preliminary data.</text>
</comment>
<proteinExistence type="predicted"/>
<protein>
    <submittedName>
        <fullName evidence="1">Uncharacterized protein</fullName>
    </submittedName>
</protein>
<dbReference type="EMBL" id="JAHLQJ010000007">
    <property type="protein sequence ID" value="MBU5672169.1"/>
    <property type="molecule type" value="Genomic_DNA"/>
</dbReference>